<dbReference type="Gene3D" id="3.40.50.300">
    <property type="entry name" value="P-loop containing nucleotide triphosphate hydrolases"/>
    <property type="match status" value="1"/>
</dbReference>
<organism evidence="1 2">
    <name type="scientific">Sphingomonas trueperi</name>
    <dbReference type="NCBI Taxonomy" id="53317"/>
    <lineage>
        <taxon>Bacteria</taxon>
        <taxon>Pseudomonadati</taxon>
        <taxon>Pseudomonadota</taxon>
        <taxon>Alphaproteobacteria</taxon>
        <taxon>Sphingomonadales</taxon>
        <taxon>Sphingomonadaceae</taxon>
        <taxon>Sphingomonas</taxon>
    </lineage>
</organism>
<dbReference type="Proteomes" id="UP000531251">
    <property type="component" value="Unassembled WGS sequence"/>
</dbReference>
<gene>
    <name evidence="1" type="ORF">GGR89_004222</name>
</gene>
<accession>A0A7X5Y5Q5</accession>
<name>A0A7X5Y5Q5_9SPHN</name>
<dbReference type="InterPro" id="IPR027417">
    <property type="entry name" value="P-loop_NTPase"/>
</dbReference>
<keyword evidence="2" id="KW-1185">Reference proteome</keyword>
<comment type="caution">
    <text evidence="1">The sequence shown here is derived from an EMBL/GenBank/DDBJ whole genome shotgun (WGS) entry which is preliminary data.</text>
</comment>
<evidence type="ECO:0000313" key="2">
    <source>
        <dbReference type="Proteomes" id="UP000531251"/>
    </source>
</evidence>
<dbReference type="EMBL" id="JAATJB010000023">
    <property type="protein sequence ID" value="NJB99876.1"/>
    <property type="molecule type" value="Genomic_DNA"/>
</dbReference>
<dbReference type="RefSeq" id="WP_167713118.1">
    <property type="nucleotide sequence ID" value="NZ_BAAADY010000034.1"/>
</dbReference>
<evidence type="ECO:0000313" key="1">
    <source>
        <dbReference type="EMBL" id="NJB99876.1"/>
    </source>
</evidence>
<dbReference type="AlphaFoldDB" id="A0A7X5Y5Q5"/>
<protein>
    <submittedName>
        <fullName evidence="1">Uncharacterized protein</fullName>
    </submittedName>
</protein>
<sequence>MMDGRVLDMVGPVAARFFESRAFVAGIIGPVGSGKTITCCQKLLAIAVKQKPRVRKRDGLKMRKARIGVIRDTYPNLDANVLSSWFKVVPEERGKFVWDAPRRHTFRVILATDPISGAPTDICDVEAEFRAIGDKSVEAITRGWEINAAWANEYDTLPGELLPYLSGRVGRFSDLDPRLVVDPQIIVDLNMPDIDNHAYKTLIDEDFSLGDDPALIEALNGRPLVETFLQPGAREPGAENLKNLPAGYYALQIALNKSKRNYIDRMIDNKPVPLQHGQPVYPEFNFHRHIADTVEFDPSRTLIVGMDAGLTPAAVFVQRDSLGQLRVLAELCVFPEGDEALSGVGPTRFGQAVARFIAERFPSIQLSRKSVSTLHRIATGTSASSGFREFEREKDIEFVCDPSAKDGTDKSGNEKSWLQIVSAQIHRPIKPARTNQLHVRLEAVRRPMLALIDGQHPGFVMAKECKVLRRGFVSGYHYQRVAVGGDGTGRFDSEPRKNMFSHVQDALQYAAMADGAAVAEILGKQQRKGRAAARAAGQGGANFGNGYFSGG</sequence>
<proteinExistence type="predicted"/>
<reference evidence="1 2" key="1">
    <citation type="submission" date="2020-03" db="EMBL/GenBank/DDBJ databases">
        <title>Genomic Encyclopedia of Type Strains, Phase IV (KMG-IV): sequencing the most valuable type-strain genomes for metagenomic binning, comparative biology and taxonomic classification.</title>
        <authorList>
            <person name="Goeker M."/>
        </authorList>
    </citation>
    <scope>NUCLEOTIDE SEQUENCE [LARGE SCALE GENOMIC DNA]</scope>
    <source>
        <strain evidence="1 2">DSM 7225</strain>
    </source>
</reference>